<keyword evidence="2" id="KW-1185">Reference proteome</keyword>
<name>A0A4Y8R480_9MICO</name>
<accession>A0A4Y8R480</accession>
<dbReference type="AlphaFoldDB" id="A0A4Y8R480"/>
<organism evidence="1 2">
    <name type="scientific">Cellulosimicrobium funkei</name>
    <dbReference type="NCBI Taxonomy" id="264251"/>
    <lineage>
        <taxon>Bacteria</taxon>
        <taxon>Bacillati</taxon>
        <taxon>Actinomycetota</taxon>
        <taxon>Actinomycetes</taxon>
        <taxon>Micrococcales</taxon>
        <taxon>Promicromonosporaceae</taxon>
        <taxon>Cellulosimicrobium</taxon>
    </lineage>
</organism>
<proteinExistence type="predicted"/>
<evidence type="ECO:0000313" key="1">
    <source>
        <dbReference type="EMBL" id="TFF12572.1"/>
    </source>
</evidence>
<dbReference type="Proteomes" id="UP000298003">
    <property type="component" value="Unassembled WGS sequence"/>
</dbReference>
<sequence>MIPGALCWLQSSDSHARRSTGGPRMSMYPPVQRTMVGLLSRPRMSTYEQASGGDVPAAVDLYRWNLDISMALFEAIHYLEVAVRNRIDDALTQRAGAGVDWLDSPPTVPLNGGTRARIARAREFASRNGRVPTHGHVIAEITFGFWPYLFADNYNRTLWQPALKRAFPTAQRTALHAQLTAVSDLRNRIAHHEPLLGLDIPREYQGIISLAELVEPRLGWWIDTTSRVDAVRRADPRL</sequence>
<reference evidence="1 2" key="1">
    <citation type="submission" date="2019-03" db="EMBL/GenBank/DDBJ databases">
        <title>Cellulosimicrobium funkei JCM14302 Assembly.</title>
        <authorList>
            <person name="Dou T."/>
        </authorList>
    </citation>
    <scope>NUCLEOTIDE SEQUENCE [LARGE SCALE GENOMIC DNA]</scope>
    <source>
        <strain evidence="1 2">JCM 14302</strain>
    </source>
</reference>
<dbReference type="EMBL" id="SOZH01000004">
    <property type="protein sequence ID" value="TFF12572.1"/>
    <property type="molecule type" value="Genomic_DNA"/>
</dbReference>
<comment type="caution">
    <text evidence="1">The sequence shown here is derived from an EMBL/GenBank/DDBJ whole genome shotgun (WGS) entry which is preliminary data.</text>
</comment>
<gene>
    <name evidence="1" type="ORF">E1O70_06760</name>
</gene>
<evidence type="ECO:0000313" key="2">
    <source>
        <dbReference type="Proteomes" id="UP000298003"/>
    </source>
</evidence>
<protein>
    <submittedName>
        <fullName evidence="1">Abi family protein</fullName>
    </submittedName>
</protein>